<dbReference type="GO" id="GO:0016763">
    <property type="term" value="F:pentosyltransferase activity"/>
    <property type="evidence" value="ECO:0007669"/>
    <property type="project" value="TreeGrafter"/>
</dbReference>
<feature type="domain" description="Glycosyltransferase RgtA/B/C/D-like" evidence="9">
    <location>
        <begin position="78"/>
        <end position="239"/>
    </location>
</feature>
<evidence type="ECO:0000256" key="1">
    <source>
        <dbReference type="ARBA" id="ARBA00004651"/>
    </source>
</evidence>
<keyword evidence="4" id="KW-0808">Transferase</keyword>
<keyword evidence="6 8" id="KW-1133">Transmembrane helix</keyword>
<feature type="transmembrane region" description="Helical" evidence="8">
    <location>
        <begin position="315"/>
        <end position="334"/>
    </location>
</feature>
<dbReference type="InterPro" id="IPR038731">
    <property type="entry name" value="RgtA/B/C-like"/>
</dbReference>
<feature type="transmembrane region" description="Helical" evidence="8">
    <location>
        <begin position="26"/>
        <end position="45"/>
    </location>
</feature>
<dbReference type="RefSeq" id="WP_083451079.1">
    <property type="nucleotide sequence ID" value="NZ_LFYT02000006.1"/>
</dbReference>
<feature type="transmembrane region" description="Helical" evidence="8">
    <location>
        <begin position="274"/>
        <end position="294"/>
    </location>
</feature>
<feature type="transmembrane region" description="Helical" evidence="8">
    <location>
        <begin position="220"/>
        <end position="241"/>
    </location>
</feature>
<feature type="transmembrane region" description="Helical" evidence="8">
    <location>
        <begin position="340"/>
        <end position="359"/>
    </location>
</feature>
<dbReference type="Pfam" id="PF13231">
    <property type="entry name" value="PMT_2"/>
    <property type="match status" value="1"/>
</dbReference>
<name>A0A2T7UF99_9BURK</name>
<gene>
    <name evidence="10" type="ORF">H663_007405</name>
</gene>
<keyword evidence="5 8" id="KW-0812">Transmembrane</keyword>
<accession>A0A2T7UF99</accession>
<keyword evidence="11" id="KW-1185">Reference proteome</keyword>
<evidence type="ECO:0000313" key="10">
    <source>
        <dbReference type="EMBL" id="PVE43376.1"/>
    </source>
</evidence>
<dbReference type="GO" id="GO:0010041">
    <property type="term" value="P:response to iron(III) ion"/>
    <property type="evidence" value="ECO:0007669"/>
    <property type="project" value="TreeGrafter"/>
</dbReference>
<evidence type="ECO:0000256" key="5">
    <source>
        <dbReference type="ARBA" id="ARBA00022692"/>
    </source>
</evidence>
<keyword evidence="7 8" id="KW-0472">Membrane</keyword>
<comment type="subcellular location">
    <subcellularLocation>
        <location evidence="1">Cell membrane</location>
        <topology evidence="1">Multi-pass membrane protein</topology>
    </subcellularLocation>
</comment>
<protein>
    <recommendedName>
        <fullName evidence="9">Glycosyltransferase RgtA/B/C/D-like domain-containing protein</fullName>
    </recommendedName>
</protein>
<dbReference type="InterPro" id="IPR050297">
    <property type="entry name" value="LipidA_mod_glycosyltrf_83"/>
</dbReference>
<dbReference type="GO" id="GO:0005886">
    <property type="term" value="C:plasma membrane"/>
    <property type="evidence" value="ECO:0007669"/>
    <property type="project" value="UniProtKB-SubCell"/>
</dbReference>
<dbReference type="GO" id="GO:0009103">
    <property type="term" value="P:lipopolysaccharide biosynthetic process"/>
    <property type="evidence" value="ECO:0007669"/>
    <property type="project" value="UniProtKB-ARBA"/>
</dbReference>
<evidence type="ECO:0000256" key="6">
    <source>
        <dbReference type="ARBA" id="ARBA00022989"/>
    </source>
</evidence>
<feature type="transmembrane region" description="Helical" evidence="8">
    <location>
        <begin position="153"/>
        <end position="171"/>
    </location>
</feature>
<feature type="transmembrane region" description="Helical" evidence="8">
    <location>
        <begin position="99"/>
        <end position="120"/>
    </location>
</feature>
<dbReference type="OrthoDB" id="9775035at2"/>
<comment type="caution">
    <text evidence="10">The sequence shown here is derived from an EMBL/GenBank/DDBJ whole genome shotgun (WGS) entry which is preliminary data.</text>
</comment>
<dbReference type="AlphaFoldDB" id="A0A2T7UF99"/>
<evidence type="ECO:0000259" key="9">
    <source>
        <dbReference type="Pfam" id="PF13231"/>
    </source>
</evidence>
<evidence type="ECO:0000313" key="11">
    <source>
        <dbReference type="Proteomes" id="UP000037507"/>
    </source>
</evidence>
<dbReference type="EMBL" id="LFYT02000006">
    <property type="protein sequence ID" value="PVE43376.1"/>
    <property type="molecule type" value="Genomic_DNA"/>
</dbReference>
<evidence type="ECO:0000256" key="3">
    <source>
        <dbReference type="ARBA" id="ARBA00022676"/>
    </source>
</evidence>
<dbReference type="PANTHER" id="PTHR33908:SF3">
    <property type="entry name" value="UNDECAPRENYL PHOSPHATE-ALPHA-4-AMINO-4-DEOXY-L-ARABINOSE ARABINOSYL TRANSFERASE"/>
    <property type="match status" value="1"/>
</dbReference>
<proteinExistence type="predicted"/>
<organism evidence="10 11">
    <name type="scientific">Limnohabitans planktonicus II-D5</name>
    <dbReference type="NCBI Taxonomy" id="1293045"/>
    <lineage>
        <taxon>Bacteria</taxon>
        <taxon>Pseudomonadati</taxon>
        <taxon>Pseudomonadota</taxon>
        <taxon>Betaproteobacteria</taxon>
        <taxon>Burkholderiales</taxon>
        <taxon>Comamonadaceae</taxon>
        <taxon>Limnohabitans</taxon>
    </lineage>
</organism>
<keyword evidence="2" id="KW-1003">Cell membrane</keyword>
<feature type="transmembrane region" description="Helical" evidence="8">
    <location>
        <begin position="183"/>
        <end position="213"/>
    </location>
</feature>
<evidence type="ECO:0000256" key="2">
    <source>
        <dbReference type="ARBA" id="ARBA00022475"/>
    </source>
</evidence>
<evidence type="ECO:0000256" key="8">
    <source>
        <dbReference type="SAM" id="Phobius"/>
    </source>
</evidence>
<dbReference type="PANTHER" id="PTHR33908">
    <property type="entry name" value="MANNOSYLTRANSFERASE YKCB-RELATED"/>
    <property type="match status" value="1"/>
</dbReference>
<evidence type="ECO:0000256" key="7">
    <source>
        <dbReference type="ARBA" id="ARBA00023136"/>
    </source>
</evidence>
<evidence type="ECO:0000256" key="4">
    <source>
        <dbReference type="ARBA" id="ARBA00022679"/>
    </source>
</evidence>
<feature type="transmembrane region" description="Helical" evidence="8">
    <location>
        <begin position="371"/>
        <end position="391"/>
    </location>
</feature>
<sequence>MTPCQQKSCLTIHRPSFPMTEKTKSWLTIACIWLLLLVLALIRPLSLPDEGRYADIGRWMFISDDWLVPRLNGIPFFHKPPLLYWLQAEVFHLAGVHVWTARLVTAVHALIMLTGVYLGVRRILGEITARKVSLVLGTSVGYLVGGQYINHDFLVATWITVAIGLFAVAMKDDDKPDVFWARLGFLACGLGVLSKGLIGIVLPGMVMLTWVILMGKTRQLIHFPWLSGLLICGLTTLPWMLQVEAQFSGFLDYFIIGHHFSRFSGSQFNNHQDWWFYPGVIGIFMFPWVLFIAWRVAQQIFKGKVLRGGLAALRLNPWTSLPWIWLGVILLFFSLPNSKLIGYILPVIPAVAILAVQNWDALMGHKKSANAWFWGVCGFSLALATGANFLARYNSMKDHSQDVAQTLTCLSNPEDKVYVFGEYPFDLPFLAQRSQALIVIENWDEVRKNSGDNWRRVFFEGADFDHTAGQVLQSPEVLKQSSPEVRWLVTPAQLSHPNMKDGWQVAFKGHAWWLWRSGPALAQITTPEAQRCGLTSDIKP</sequence>
<reference evidence="10" key="1">
    <citation type="submission" date="2017-04" db="EMBL/GenBank/DDBJ databases">
        <title>Unexpected and diverse lifestyles within the genus Limnohabitans.</title>
        <authorList>
            <person name="Kasalicky V."/>
            <person name="Mehrshad M."/>
            <person name="Andrei S.-A."/>
            <person name="Salcher M."/>
            <person name="Kratochvilova H."/>
            <person name="Simek K."/>
            <person name="Ghai R."/>
        </authorList>
    </citation>
    <scope>NUCLEOTIDE SEQUENCE [LARGE SCALE GENOMIC DNA]</scope>
    <source>
        <strain evidence="10">II-D5</strain>
    </source>
</reference>
<dbReference type="Proteomes" id="UP000037507">
    <property type="component" value="Unassembled WGS sequence"/>
</dbReference>
<dbReference type="STRING" id="1293045.H663_05625"/>
<keyword evidence="3" id="KW-0328">Glycosyltransferase</keyword>